<evidence type="ECO:0000313" key="1">
    <source>
        <dbReference type="Proteomes" id="UP000095286"/>
    </source>
</evidence>
<dbReference type="WBParaSite" id="RSKR_0000470800.1">
    <property type="protein sequence ID" value="RSKR_0000470800.1"/>
    <property type="gene ID" value="RSKR_0000470800"/>
</dbReference>
<reference evidence="2" key="1">
    <citation type="submission" date="2016-11" db="UniProtKB">
        <authorList>
            <consortium name="WormBaseParasite"/>
        </authorList>
    </citation>
    <scope>IDENTIFICATION</scope>
    <source>
        <strain evidence="2">KR3021</strain>
    </source>
</reference>
<accession>A0AC35TVU9</accession>
<protein>
    <submittedName>
        <fullName evidence="2">ABC transmembrane type-1 domain-containing protein</fullName>
    </submittedName>
</protein>
<organism evidence="1 2">
    <name type="scientific">Rhabditophanes sp. KR3021</name>
    <dbReference type="NCBI Taxonomy" id="114890"/>
    <lineage>
        <taxon>Eukaryota</taxon>
        <taxon>Metazoa</taxon>
        <taxon>Ecdysozoa</taxon>
        <taxon>Nematoda</taxon>
        <taxon>Chromadorea</taxon>
        <taxon>Rhabditida</taxon>
        <taxon>Tylenchina</taxon>
        <taxon>Panagrolaimomorpha</taxon>
        <taxon>Strongyloidoidea</taxon>
        <taxon>Alloionematidae</taxon>
        <taxon>Rhabditophanes</taxon>
    </lineage>
</organism>
<evidence type="ECO:0000313" key="2">
    <source>
        <dbReference type="WBParaSite" id="RSKR_0000470800.1"/>
    </source>
</evidence>
<sequence length="1580" mass="177830">MKPIKCNDMSILKKFYPSTVSSKHLVVGTLIAPLCVMGFVTFVMFPRRMRAETRSRCFSRFSTELIFHYVPYVVVYALLVISLEFIKCYSAVKRPHFIEVCKPDMSHCMTSLPSDIIESQVGDHLLAKNDPGKMDADIAQKSNDADWEDEKSDSDYLNNVDKANWLSFSTFSWILPYLIKIKSKKVETNSTFSVPLFDTTNVNVQLLERIWKNELKNKPENPSFMRCVMRMFRRRLIISCFIFAFCLIFGFIGPTCFVRSIIHFAEEPPKLPDSSIDYRMGYFFVGALFIVEFMRVISYGATWAVSYRSGLRIRGAILGLLYKSLLGVRSLKGKTASEIVNIYANDGQRIFDAVTFAPLVMIGPLVLVGGIIYLWYKIGWLCILGMIVFLACDLLQAFLGITMVRSRASAIKTTEERMSLMGEIIRCIRVIKMNAWEDLFIEKVEVLRTEEQKWLKKAGYAQSLAIAFGSIVPVLAMIITVLGVVMNGKDLSASDAFSMITVYFVMLFGIRMIPYGARYLSEAIVSMRRIQRILMFPKAEAFDQLQRNPEIAVVMKNASFEYDKVDVEPPPTKRGEEKTSEETVELTTKDEGNSFTLAGLTLNIQKQELIGVCGPVGCGKSSLLTAILGHMQELSGDTRINGTCVHVGQETCLQATSVRKNILFGSFVNQTLYKKALEASELVQDLERFPAKDLTEVGERGTTLSGGQQIRVCLARALFANKDVYLLDDIFSALDRKVCEKIFNNAVLGMLKSKTVVLVSSNPEYLAQCDKVVYMDSGRIVDIASHDDLVAKNDSYKNFFSTLTARKDFVDQVTSDLVDVEKEEETTMPALPIIPTENNKIMSEEEDYGLDGISAKVYHEYIIAAGGYVLFALLVSIFIINVAATIFSTLWLTKWMKSSHDQFGFDSNNNTIKKYASLSENPDTTYYATIYFVSLILLFASALIKAMAFVKISLKASTNLHNRMLSSILHGVVRFFDQTPVGRILNRFSKDVDEVDVKLPFSSEALLQNMITCIGFLATIAWVFPLFILVVIPFMVLFAIFFRVFQAGIRSLKRTENLSRSPLFEHITASMEGIYTINAFHQKENFINKFNKKMDENSGAMFMFQAATRWQAVWLDLLVVSITAIVAAFIIFLTGTVNPAEAGMALAFAIQMSGIFQFAVRSQTELEAKLTSVERISYYYTNVDQETRENPRSVPPHWPTAGAIKFEKLRMRYRVNMNLALDDVSLEIDSKDRVGVVGRTGAGKSSVCNALLQLYPLQNGRILIDNVDISDIDLKRLRNAITIIPQEPVLFNGSVRFNIDPKKEHNDQEVWDALEKANMKKTINSLTEKLDHKIEENGSNFSSGERQLLCLARSVLKQTKIIILDEPSASLDESTDALVSQCVNKNFNDCTLLLIAHRLGKYIFLIYLTNFTFILGSVLKMDKILSMGDGKILEYDYTQKLVQDKESHFRAMLTGTNLIVESDKDETSIHEFGDKVNSTVGNEIASEIEFDLNLEKDLKIQKEIDEAIREELEGDVKEASSPSIKDVSLLGDDSGEEDQAKGNSSTESSLFEKVGDKKKESSNESLSFEKVDDEGHKNEL</sequence>
<name>A0AC35TVU9_9BILA</name>
<dbReference type="Proteomes" id="UP000095286">
    <property type="component" value="Unplaced"/>
</dbReference>
<proteinExistence type="predicted"/>